<feature type="signal peptide" evidence="3">
    <location>
        <begin position="1"/>
        <end position="23"/>
    </location>
</feature>
<keyword evidence="2" id="KW-0472">Membrane</keyword>
<feature type="chain" id="PRO_5043952977" evidence="3">
    <location>
        <begin position="24"/>
        <end position="568"/>
    </location>
</feature>
<sequence>MARRLVQFGLWLLLATLSAGAFAQPRAWLDRERIHAGETVTLNIELVGSVGGRPDYGPLHADFQVTGSTSNSQVVPNQGGLSVRSLYAVSLAPKRSGRIDIPALQVAGQRTRPLQLEVVADAGGTPQGAGADVFIESEGDDLSPYVQQAVGWVVRLYAAVPLLSGKIDQPAPDGASLMRVGDDAQYSRDLGGRRYTVVERRFLLVPERSGALTVPPAVFEGRSAPGMIDQMMGGSGDEQRARTRPRTLEVQALPANAPQPWLPLRALSLRYRTAPQELRAGGAASLVIEARVDGAGAAQLPELQLPPIDGVQVFPEPVQADESFVVGRPRVVLTRKFSLVPARAGAVRLDGVRMDWWDVGAGQARSATLPPLNWNVLAGGAPSTAPGAAPRSSAPVADGVAADALATETGAGAGPAGGKLWAVAAFFFAALWLATLLWALHLRAHPAASPAASAAKAAQSAAPNSKLAKPSAALRELLDRGDFEQIAAALRAAATPPAADDDELVERLADPLQREAVQALRRARWGGGDGVAARALLRDAFARGPRWQAPETEPDSPLAPLYPPRRGA</sequence>
<keyword evidence="2" id="KW-1133">Transmembrane helix</keyword>
<dbReference type="PANTHER" id="PTHR40940:SF1">
    <property type="entry name" value="PROTEIN BATD"/>
    <property type="match status" value="1"/>
</dbReference>
<dbReference type="RefSeq" id="WP_363798682.1">
    <property type="nucleotide sequence ID" value="NZ_CP159925.1"/>
</dbReference>
<gene>
    <name evidence="4" type="ORF">ABU614_01960</name>
</gene>
<name>A0AAU8MXQ4_9GAMM</name>
<dbReference type="PANTHER" id="PTHR40940">
    <property type="entry name" value="PROTEIN BATD-RELATED"/>
    <property type="match status" value="1"/>
</dbReference>
<protein>
    <submittedName>
        <fullName evidence="4">BatD family protein</fullName>
    </submittedName>
</protein>
<feature type="transmembrane region" description="Helical" evidence="2">
    <location>
        <begin position="420"/>
        <end position="440"/>
    </location>
</feature>
<dbReference type="InterPro" id="IPR025738">
    <property type="entry name" value="BatD"/>
</dbReference>
<dbReference type="Pfam" id="PF13584">
    <property type="entry name" value="BatD"/>
    <property type="match status" value="1"/>
</dbReference>
<evidence type="ECO:0000313" key="4">
    <source>
        <dbReference type="EMBL" id="XCO75586.1"/>
    </source>
</evidence>
<reference evidence="4" key="1">
    <citation type="submission" date="2024-06" db="EMBL/GenBank/DDBJ databases">
        <authorList>
            <person name="Li S."/>
        </authorList>
    </citation>
    <scope>NUCLEOTIDE SEQUENCE</scope>
    <source>
        <strain evidence="4">SR10</strain>
    </source>
</reference>
<proteinExistence type="predicted"/>
<dbReference type="AlphaFoldDB" id="A0AAU8MXQ4"/>
<dbReference type="EMBL" id="CP159925">
    <property type="protein sequence ID" value="XCO75586.1"/>
    <property type="molecule type" value="Genomic_DNA"/>
</dbReference>
<keyword evidence="2" id="KW-0812">Transmembrane</keyword>
<feature type="region of interest" description="Disordered" evidence="1">
    <location>
        <begin position="545"/>
        <end position="568"/>
    </location>
</feature>
<organism evidence="4">
    <name type="scientific">Lysobacter firmicutimachus</name>
    <dbReference type="NCBI Taxonomy" id="1792846"/>
    <lineage>
        <taxon>Bacteria</taxon>
        <taxon>Pseudomonadati</taxon>
        <taxon>Pseudomonadota</taxon>
        <taxon>Gammaproteobacteria</taxon>
        <taxon>Lysobacterales</taxon>
        <taxon>Lysobacteraceae</taxon>
        <taxon>Lysobacter</taxon>
    </lineage>
</organism>
<evidence type="ECO:0000256" key="3">
    <source>
        <dbReference type="SAM" id="SignalP"/>
    </source>
</evidence>
<keyword evidence="3" id="KW-0732">Signal</keyword>
<evidence type="ECO:0000256" key="1">
    <source>
        <dbReference type="SAM" id="MobiDB-lite"/>
    </source>
</evidence>
<evidence type="ECO:0000256" key="2">
    <source>
        <dbReference type="SAM" id="Phobius"/>
    </source>
</evidence>
<accession>A0AAU8MXQ4</accession>